<organism evidence="4 5">
    <name type="scientific">Cocleimonas flava</name>
    <dbReference type="NCBI Taxonomy" id="634765"/>
    <lineage>
        <taxon>Bacteria</taxon>
        <taxon>Pseudomonadati</taxon>
        <taxon>Pseudomonadota</taxon>
        <taxon>Gammaproteobacteria</taxon>
        <taxon>Thiotrichales</taxon>
        <taxon>Thiotrichaceae</taxon>
        <taxon>Cocleimonas</taxon>
    </lineage>
</organism>
<dbReference type="NCBIfam" id="TIGR02532">
    <property type="entry name" value="IV_pilin_GFxxxE"/>
    <property type="match status" value="1"/>
</dbReference>
<evidence type="ECO:0000256" key="2">
    <source>
        <dbReference type="SAM" id="Phobius"/>
    </source>
</evidence>
<evidence type="ECO:0000256" key="1">
    <source>
        <dbReference type="SAM" id="MobiDB-lite"/>
    </source>
</evidence>
<keyword evidence="2" id="KW-0472">Membrane</keyword>
<dbReference type="EMBL" id="SMFQ01000004">
    <property type="protein sequence ID" value="TCJ85268.1"/>
    <property type="molecule type" value="Genomic_DNA"/>
</dbReference>
<gene>
    <name evidence="4" type="ORF">EV695_3237</name>
</gene>
<accession>A0A4R1F181</accession>
<dbReference type="OrthoDB" id="5624638at2"/>
<dbReference type="NCBIfam" id="TIGR02523">
    <property type="entry name" value="type_IV_pilV"/>
    <property type="match status" value="1"/>
</dbReference>
<keyword evidence="5" id="KW-1185">Reference proteome</keyword>
<dbReference type="Pfam" id="PF07963">
    <property type="entry name" value="N_methyl"/>
    <property type="match status" value="1"/>
</dbReference>
<feature type="transmembrane region" description="Helical" evidence="2">
    <location>
        <begin position="12"/>
        <end position="33"/>
    </location>
</feature>
<dbReference type="RefSeq" id="WP_131906969.1">
    <property type="nucleotide sequence ID" value="NZ_BAAAFU010000001.1"/>
</dbReference>
<comment type="caution">
    <text evidence="4">The sequence shown here is derived from an EMBL/GenBank/DDBJ whole genome shotgun (WGS) entry which is preliminary data.</text>
</comment>
<feature type="region of interest" description="Disordered" evidence="1">
    <location>
        <begin position="155"/>
        <end position="174"/>
    </location>
</feature>
<protein>
    <submittedName>
        <fullName evidence="4">Type IV pilus assembly protein PilV</fullName>
    </submittedName>
</protein>
<dbReference type="InterPro" id="IPR013362">
    <property type="entry name" value="Pilus_4_PilV"/>
</dbReference>
<feature type="compositionally biased region" description="Basic and acidic residues" evidence="1">
    <location>
        <begin position="155"/>
        <end position="165"/>
    </location>
</feature>
<dbReference type="Pfam" id="PF22150">
    <property type="entry name" value="Tt1218-like"/>
    <property type="match status" value="1"/>
</dbReference>
<dbReference type="InterPro" id="IPR054402">
    <property type="entry name" value="Tt1218-like_dom"/>
</dbReference>
<keyword evidence="2" id="KW-0812">Transmembrane</keyword>
<dbReference type="InterPro" id="IPR012902">
    <property type="entry name" value="N_methyl_site"/>
</dbReference>
<evidence type="ECO:0000313" key="4">
    <source>
        <dbReference type="EMBL" id="TCJ85268.1"/>
    </source>
</evidence>
<evidence type="ECO:0000313" key="5">
    <source>
        <dbReference type="Proteomes" id="UP000294887"/>
    </source>
</evidence>
<proteinExistence type="predicted"/>
<sequence>MNRLARPQRGFSLIEVMVSLIVIGIGLLGLSGMQVASIKGLNNAHSRTMASILASELGGRMRVNRLGAAGGFYESAVNCNTLQKQCRGNTYCTPAETARFDIQDVMCGVRKGSKRVGGVVNTLPAGTLEIACDGGCATPNVDHNITIEWTESKAHEDLGGEEERSSVSIVVRPN</sequence>
<reference evidence="4 5" key="1">
    <citation type="submission" date="2019-03" db="EMBL/GenBank/DDBJ databases">
        <title>Genomic Encyclopedia of Type Strains, Phase IV (KMG-IV): sequencing the most valuable type-strain genomes for metagenomic binning, comparative biology and taxonomic classification.</title>
        <authorList>
            <person name="Goeker M."/>
        </authorList>
    </citation>
    <scope>NUCLEOTIDE SEQUENCE [LARGE SCALE GENOMIC DNA]</scope>
    <source>
        <strain evidence="4 5">DSM 24830</strain>
    </source>
</reference>
<keyword evidence="2" id="KW-1133">Transmembrane helix</keyword>
<dbReference type="AlphaFoldDB" id="A0A4R1F181"/>
<name>A0A4R1F181_9GAMM</name>
<evidence type="ECO:0000259" key="3">
    <source>
        <dbReference type="Pfam" id="PF22150"/>
    </source>
</evidence>
<dbReference type="Proteomes" id="UP000294887">
    <property type="component" value="Unassembled WGS sequence"/>
</dbReference>
<feature type="domain" description="Type IV pilin Tt1218-like" evidence="3">
    <location>
        <begin position="33"/>
        <end position="102"/>
    </location>
</feature>